<evidence type="ECO:0000313" key="1">
    <source>
        <dbReference type="EMBL" id="MBU5482709.1"/>
    </source>
</evidence>
<dbReference type="Proteomes" id="UP000726170">
    <property type="component" value="Unassembled WGS sequence"/>
</dbReference>
<keyword evidence="2" id="KW-1185">Reference proteome</keyword>
<reference evidence="1 2" key="1">
    <citation type="submission" date="2021-06" db="EMBL/GenBank/DDBJ databases">
        <authorList>
            <person name="Sun Q."/>
            <person name="Li D."/>
        </authorList>
    </citation>
    <scope>NUCLEOTIDE SEQUENCE [LARGE SCALE GENOMIC DNA]</scope>
    <source>
        <strain evidence="1 2">MSJ-11</strain>
    </source>
</reference>
<evidence type="ECO:0008006" key="3">
    <source>
        <dbReference type="Google" id="ProtNLM"/>
    </source>
</evidence>
<accession>A0ABS6EE59</accession>
<gene>
    <name evidence="1" type="ORF">KQI86_00140</name>
</gene>
<evidence type="ECO:0000313" key="2">
    <source>
        <dbReference type="Proteomes" id="UP000726170"/>
    </source>
</evidence>
<protein>
    <recommendedName>
        <fullName evidence="3">Phage protein</fullName>
    </recommendedName>
</protein>
<dbReference type="RefSeq" id="WP_216437134.1">
    <property type="nucleotide sequence ID" value="NZ_JAHLQF010000001.1"/>
</dbReference>
<name>A0ABS6EE59_9CLOT</name>
<proteinExistence type="predicted"/>
<organism evidence="1 2">
    <name type="scientific">Clostridium mobile</name>
    <dbReference type="NCBI Taxonomy" id="2841512"/>
    <lineage>
        <taxon>Bacteria</taxon>
        <taxon>Bacillati</taxon>
        <taxon>Bacillota</taxon>
        <taxon>Clostridia</taxon>
        <taxon>Eubacteriales</taxon>
        <taxon>Clostridiaceae</taxon>
        <taxon>Clostridium</taxon>
    </lineage>
</organism>
<comment type="caution">
    <text evidence="1">The sequence shown here is derived from an EMBL/GenBank/DDBJ whole genome shotgun (WGS) entry which is preliminary data.</text>
</comment>
<dbReference type="EMBL" id="JAHLQF010000001">
    <property type="protein sequence ID" value="MBU5482709.1"/>
    <property type="molecule type" value="Genomic_DNA"/>
</dbReference>
<sequence length="65" mass="7908">MKFAFRSLDLKKKTTQRKGLLEGDTFKDVLKFSKRWRKKPGKNILKRINKKTNKDVFKMFKKLFK</sequence>